<accession>A0ABT6FXJ1</accession>
<dbReference type="EMBL" id="JARSBN010000001">
    <property type="protein sequence ID" value="MDG4714513.1"/>
    <property type="molecule type" value="Genomic_DNA"/>
</dbReference>
<dbReference type="Proteomes" id="UP001529085">
    <property type="component" value="Unassembled WGS sequence"/>
</dbReference>
<dbReference type="Pfam" id="PF17957">
    <property type="entry name" value="Big_7"/>
    <property type="match status" value="1"/>
</dbReference>
<name>A0ABT6FXJ1_9FLAO</name>
<dbReference type="InterPro" id="IPR013783">
    <property type="entry name" value="Ig-like_fold"/>
</dbReference>
<keyword evidence="2" id="KW-1185">Reference proteome</keyword>
<dbReference type="InterPro" id="IPR013320">
    <property type="entry name" value="ConA-like_dom_sf"/>
</dbReference>
<evidence type="ECO:0000313" key="2">
    <source>
        <dbReference type="Proteomes" id="UP001529085"/>
    </source>
</evidence>
<evidence type="ECO:0000313" key="1">
    <source>
        <dbReference type="EMBL" id="MDG4714513.1"/>
    </source>
</evidence>
<dbReference type="RefSeq" id="WP_278003996.1">
    <property type="nucleotide sequence ID" value="NZ_JARSBN010000001.1"/>
</dbReference>
<protein>
    <submittedName>
        <fullName evidence="1">Ig-like domain-containing protein</fullName>
    </submittedName>
</protein>
<proteinExistence type="predicted"/>
<gene>
    <name evidence="1" type="ORF">P7122_01425</name>
</gene>
<dbReference type="PROSITE" id="PS51257">
    <property type="entry name" value="PROKAR_LIPOPROTEIN"/>
    <property type="match status" value="1"/>
</dbReference>
<dbReference type="Gene3D" id="2.60.120.200">
    <property type="match status" value="2"/>
</dbReference>
<sequence length="576" mass="62579">MKTIKKYIALIVVLVIVSSCYDGIDPITQVDPGQDAGAPVVDILYPSEGDEINTIELVVPIDIAFKVEDDIEVASITVSYDGTQIASFDSSNDTFLDYRIVERALTYDNVTTGMHTVSVTGTDIAGNSTTSSVTFEKAPPYEAVFPGEVFYMPFNGIFTELISLTDPEEVGTPEFAGEAFDGSNAFRATQDSYLTFPIDDIMFGSNMSGAFWYKVNGAPDRSGILTVGDDADDRFQGFRLFREGSADSQRIKLNVGTGSGESWNDGGLIDVTAGEWVHVAFTISPTETVIYLDGIPVNTSSPASPIDWTGCNEITIGAGGETFSYWNHLSDDSAMDELRLFNTTLSQSEVLNIINVTNPYEPMYNGETFYMPFDGTYTELISLGMATEVGAPGYAGESYLGSDAYMGATDSYLTYPIDGLFGEDEFSATFWYKVNATPDRSGILTVGYVGDNPENRNQGFRLFREGSATEQRIKANVGIGGGESWNDGGVIDVTAGEWVHIALTVSATESKIYFNGVEQLSSTFATSIDWTNCTEITIGAGGETFSYWNHLSDLSAFDELRLFNVALTEAEIQDML</sequence>
<organism evidence="1 2">
    <name type="scientific">Winogradskyella marincola</name>
    <dbReference type="NCBI Taxonomy" id="3037795"/>
    <lineage>
        <taxon>Bacteria</taxon>
        <taxon>Pseudomonadati</taxon>
        <taxon>Bacteroidota</taxon>
        <taxon>Flavobacteriia</taxon>
        <taxon>Flavobacteriales</taxon>
        <taxon>Flavobacteriaceae</taxon>
        <taxon>Winogradskyella</taxon>
    </lineage>
</organism>
<reference evidence="1 2" key="1">
    <citation type="submission" date="2023-03" db="EMBL/GenBank/DDBJ databases">
        <title>Strain YYF002 represents a novel species in the genus Winogradskyella isolated from seawater.</title>
        <authorList>
            <person name="Fu Z.-Y."/>
        </authorList>
    </citation>
    <scope>NUCLEOTIDE SEQUENCE [LARGE SCALE GENOMIC DNA]</scope>
    <source>
        <strain evidence="1 2">YYF002</strain>
    </source>
</reference>
<dbReference type="PANTHER" id="PTHR42535:SF2">
    <property type="entry name" value="CHROMOSOME UNDETERMINED SCAFFOLD_146, WHOLE GENOME SHOTGUN SEQUENCE"/>
    <property type="match status" value="1"/>
</dbReference>
<dbReference type="Gene3D" id="2.60.40.10">
    <property type="entry name" value="Immunoglobulins"/>
    <property type="match status" value="1"/>
</dbReference>
<dbReference type="Pfam" id="PF13385">
    <property type="entry name" value="Laminin_G_3"/>
    <property type="match status" value="2"/>
</dbReference>
<dbReference type="SUPFAM" id="SSF49899">
    <property type="entry name" value="Concanavalin A-like lectins/glucanases"/>
    <property type="match status" value="2"/>
</dbReference>
<dbReference type="PANTHER" id="PTHR42535">
    <property type="entry name" value="OOKINETE PROTEIN, PUTATIVE-RELATED"/>
    <property type="match status" value="1"/>
</dbReference>
<comment type="caution">
    <text evidence="1">The sequence shown here is derived from an EMBL/GenBank/DDBJ whole genome shotgun (WGS) entry which is preliminary data.</text>
</comment>